<gene>
    <name evidence="5" type="ORF">FJR47_09080</name>
</gene>
<dbReference type="Gene3D" id="2.40.128.20">
    <property type="match status" value="1"/>
</dbReference>
<dbReference type="SUPFAM" id="SSF50814">
    <property type="entry name" value="Lipocalins"/>
    <property type="match status" value="1"/>
</dbReference>
<comment type="similarity">
    <text evidence="1 2">Belongs to the calycin superfamily. Lipocalin family.</text>
</comment>
<evidence type="ECO:0000256" key="2">
    <source>
        <dbReference type="PIRNR" id="PIRNR036893"/>
    </source>
</evidence>
<dbReference type="EMBL" id="CP041166">
    <property type="protein sequence ID" value="QFR44061.1"/>
    <property type="molecule type" value="Genomic_DNA"/>
</dbReference>
<evidence type="ECO:0000259" key="4">
    <source>
        <dbReference type="Pfam" id="PF08212"/>
    </source>
</evidence>
<keyword evidence="6" id="KW-1185">Reference proteome</keyword>
<evidence type="ECO:0000256" key="3">
    <source>
        <dbReference type="PIRSR" id="PIRSR036893-52"/>
    </source>
</evidence>
<protein>
    <recommendedName>
        <fullName evidence="4">Lipocalin/cytosolic fatty-acid binding domain-containing protein</fullName>
    </recommendedName>
</protein>
<dbReference type="CDD" id="cd19438">
    <property type="entry name" value="lipocalin_Blc-like"/>
    <property type="match status" value="1"/>
</dbReference>
<dbReference type="RefSeq" id="WP_152300121.1">
    <property type="nucleotide sequence ID" value="NZ_CP041166.1"/>
</dbReference>
<keyword evidence="3" id="KW-0449">Lipoprotein</keyword>
<feature type="domain" description="Lipocalin/cytosolic fatty-acid binding" evidence="4">
    <location>
        <begin position="30"/>
        <end position="166"/>
    </location>
</feature>
<dbReference type="InterPro" id="IPR012674">
    <property type="entry name" value="Calycin"/>
</dbReference>
<evidence type="ECO:0000313" key="5">
    <source>
        <dbReference type="EMBL" id="QFR44061.1"/>
    </source>
</evidence>
<dbReference type="InterPro" id="IPR002446">
    <property type="entry name" value="Lipocalin_bac"/>
</dbReference>
<dbReference type="PROSITE" id="PS00213">
    <property type="entry name" value="LIPOCALIN"/>
    <property type="match status" value="1"/>
</dbReference>
<dbReference type="InterPro" id="IPR000566">
    <property type="entry name" value="Lipocln_cytosolic_FA-bd_dom"/>
</dbReference>
<dbReference type="InterPro" id="IPR022271">
    <property type="entry name" value="Lipocalin_ApoD"/>
</dbReference>
<reference evidence="6" key="1">
    <citation type="submission" date="2019-06" db="EMBL/GenBank/DDBJ databases">
        <title>Sulfurimonas gotlandica sp. nov., a chemoautotrophic and psychrotolerant epsilonproteobacterium isolated from a pelagic redoxcline, and an emended description of the genus Sulfurimonas.</title>
        <authorList>
            <person name="Wang S."/>
            <person name="Jiang L."/>
            <person name="Shao Z."/>
        </authorList>
    </citation>
    <scope>NUCLEOTIDE SEQUENCE [LARGE SCALE GENOMIC DNA]</scope>
    <source>
        <strain evidence="6">1-1N</strain>
    </source>
</reference>
<organism evidence="5 6">
    <name type="scientific">Sulfurimonas xiamenensis</name>
    <dbReference type="NCBI Taxonomy" id="2590021"/>
    <lineage>
        <taxon>Bacteria</taxon>
        <taxon>Pseudomonadati</taxon>
        <taxon>Campylobacterota</taxon>
        <taxon>Epsilonproteobacteria</taxon>
        <taxon>Campylobacterales</taxon>
        <taxon>Sulfurimonadaceae</taxon>
        <taxon>Sulfurimonas</taxon>
    </lineage>
</organism>
<sequence>MKRIVLALSFLLSLVGCTKQYEPLPTVDSVDLQKYFGKWYEIARYDHSFEKGCSNVNATYTFKEDSKIKVLNQCFKNNALSKAVGKAYAVDNTNAKLKVSFFGPFYGDYQILMLDNDYTYAVIGEPSREYFWILSRTPTLDKETTNMILAKLPFLGYDKTKIIWTIQEQ</sequence>
<dbReference type="AlphaFoldDB" id="A0AAJ4DNJ0"/>
<evidence type="ECO:0000313" key="6">
    <source>
        <dbReference type="Proteomes" id="UP000326061"/>
    </source>
</evidence>
<accession>A0AAJ4DNJ0</accession>
<dbReference type="PANTHER" id="PTHR10612:SF34">
    <property type="entry name" value="APOLIPOPROTEIN D"/>
    <property type="match status" value="1"/>
</dbReference>
<dbReference type="PIRSF" id="PIRSF036893">
    <property type="entry name" value="Lipocalin_ApoD"/>
    <property type="match status" value="1"/>
</dbReference>
<dbReference type="PRINTS" id="PR01171">
    <property type="entry name" value="BCTLIPOCALIN"/>
</dbReference>
<evidence type="ECO:0000256" key="1">
    <source>
        <dbReference type="ARBA" id="ARBA00006889"/>
    </source>
</evidence>
<dbReference type="Pfam" id="PF08212">
    <property type="entry name" value="Lipocalin_2"/>
    <property type="match status" value="1"/>
</dbReference>
<dbReference type="PROSITE" id="PS51257">
    <property type="entry name" value="PROKAR_LIPOPROTEIN"/>
    <property type="match status" value="1"/>
</dbReference>
<proteinExistence type="inferred from homology"/>
<name>A0AAJ4DNJ0_9BACT</name>
<dbReference type="Proteomes" id="UP000326061">
    <property type="component" value="Chromosome"/>
</dbReference>
<dbReference type="InterPro" id="IPR047202">
    <property type="entry name" value="Lipocalin_Blc-like_dom"/>
</dbReference>
<feature type="lipid moiety-binding region" description="S-diacylglycerol cysteine" evidence="3">
    <location>
        <position position="17"/>
    </location>
</feature>
<dbReference type="PANTHER" id="PTHR10612">
    <property type="entry name" value="APOLIPOPROTEIN D"/>
    <property type="match status" value="1"/>
</dbReference>
<dbReference type="GO" id="GO:0006950">
    <property type="term" value="P:response to stress"/>
    <property type="evidence" value="ECO:0007669"/>
    <property type="project" value="UniProtKB-ARBA"/>
</dbReference>
<feature type="lipid moiety-binding region" description="N-palmitoyl cysteine" evidence="3">
    <location>
        <position position="17"/>
    </location>
</feature>
<dbReference type="InterPro" id="IPR022272">
    <property type="entry name" value="Lipocalin_CS"/>
</dbReference>
<keyword evidence="3" id="KW-0564">Palmitate</keyword>
<dbReference type="KEGG" id="suln:FJR47_09080"/>